<sequence>MERRDVIKLGLDATTEGHPSSCFPLAHRHSRIYTRPAAICDQFGGVHISKNGRRQKGGSERWVRRGLAQDRAARSYDTASPLRLIFF</sequence>
<dbReference type="AlphaFoldDB" id="A0A843URC0"/>
<evidence type="ECO:0000313" key="2">
    <source>
        <dbReference type="Proteomes" id="UP000652761"/>
    </source>
</evidence>
<keyword evidence="2" id="KW-1185">Reference proteome</keyword>
<gene>
    <name evidence="1" type="ORF">Taro_018658</name>
</gene>
<protein>
    <submittedName>
        <fullName evidence="1">Uncharacterized protein</fullName>
    </submittedName>
</protein>
<comment type="caution">
    <text evidence="1">The sequence shown here is derived from an EMBL/GenBank/DDBJ whole genome shotgun (WGS) entry which is preliminary data.</text>
</comment>
<evidence type="ECO:0000313" key="1">
    <source>
        <dbReference type="EMBL" id="MQL86125.1"/>
    </source>
</evidence>
<reference evidence="1" key="1">
    <citation type="submission" date="2017-07" db="EMBL/GenBank/DDBJ databases">
        <title>Taro Niue Genome Assembly and Annotation.</title>
        <authorList>
            <person name="Atibalentja N."/>
            <person name="Keating K."/>
            <person name="Fields C.J."/>
        </authorList>
    </citation>
    <scope>NUCLEOTIDE SEQUENCE</scope>
    <source>
        <strain evidence="1">Niue_2</strain>
        <tissue evidence="1">Leaf</tissue>
    </source>
</reference>
<organism evidence="1 2">
    <name type="scientific">Colocasia esculenta</name>
    <name type="common">Wild taro</name>
    <name type="synonym">Arum esculentum</name>
    <dbReference type="NCBI Taxonomy" id="4460"/>
    <lineage>
        <taxon>Eukaryota</taxon>
        <taxon>Viridiplantae</taxon>
        <taxon>Streptophyta</taxon>
        <taxon>Embryophyta</taxon>
        <taxon>Tracheophyta</taxon>
        <taxon>Spermatophyta</taxon>
        <taxon>Magnoliopsida</taxon>
        <taxon>Liliopsida</taxon>
        <taxon>Araceae</taxon>
        <taxon>Aroideae</taxon>
        <taxon>Colocasieae</taxon>
        <taxon>Colocasia</taxon>
    </lineage>
</organism>
<name>A0A843URC0_COLES</name>
<accession>A0A843URC0</accession>
<proteinExistence type="predicted"/>
<dbReference type="EMBL" id="NMUH01000875">
    <property type="protein sequence ID" value="MQL86125.1"/>
    <property type="molecule type" value="Genomic_DNA"/>
</dbReference>
<dbReference type="Proteomes" id="UP000652761">
    <property type="component" value="Unassembled WGS sequence"/>
</dbReference>